<organism evidence="2 3">
    <name type="scientific">Cohnella boryungensis</name>
    <dbReference type="NCBI Taxonomy" id="768479"/>
    <lineage>
        <taxon>Bacteria</taxon>
        <taxon>Bacillati</taxon>
        <taxon>Bacillota</taxon>
        <taxon>Bacilli</taxon>
        <taxon>Bacillales</taxon>
        <taxon>Paenibacillaceae</taxon>
        <taxon>Cohnella</taxon>
    </lineage>
</organism>
<dbReference type="RefSeq" id="WP_204605477.1">
    <property type="nucleotide sequence ID" value="NZ_JBHSED010000032.1"/>
</dbReference>
<dbReference type="Pfam" id="PF04307">
    <property type="entry name" value="YdjM"/>
    <property type="match status" value="1"/>
</dbReference>
<sequence length="322" mass="36687">MDTGSHILFGVTLAGTALFLPEVAADPYLAAAVVSVSVVGSLAPDFDAAVRLKSRDAYLKHHRGISHALPAWPIWAGILSGIASWAWGVGDHSLLLFGFALAAVALHVLFDWTNAYGVQFLLPLRSDWLHLDALCLTDPFLILVHLSAALSALYGIGPHTPWIFLFAWAITLLYAGWRIAHHELIVRRVRRRYRRNLAVHVLPGLWWFRWQYVVQTEEGFEMGVLAGRRWLPFRHLPYSPPHDCIEASLRVSSVQTLKRFAKREYVSWAELPNGGYVVTWTDLRFWREKDWPFRAEVRLDGKLNVVAEEIGWYKRAWEAPYV</sequence>
<dbReference type="Proteomes" id="UP001595755">
    <property type="component" value="Unassembled WGS sequence"/>
</dbReference>
<comment type="caution">
    <text evidence="2">The sequence shown here is derived from an EMBL/GenBank/DDBJ whole genome shotgun (WGS) entry which is preliminary data.</text>
</comment>
<evidence type="ECO:0000313" key="2">
    <source>
        <dbReference type="EMBL" id="MFC4304751.1"/>
    </source>
</evidence>
<reference evidence="3" key="1">
    <citation type="journal article" date="2019" name="Int. J. Syst. Evol. Microbiol.">
        <title>The Global Catalogue of Microorganisms (GCM) 10K type strain sequencing project: providing services to taxonomists for standard genome sequencing and annotation.</title>
        <authorList>
            <consortium name="The Broad Institute Genomics Platform"/>
            <consortium name="The Broad Institute Genome Sequencing Center for Infectious Disease"/>
            <person name="Wu L."/>
            <person name="Ma J."/>
        </authorList>
    </citation>
    <scope>NUCLEOTIDE SEQUENCE [LARGE SCALE GENOMIC DNA]</scope>
    <source>
        <strain evidence="3">CGMCC 4.1641</strain>
    </source>
</reference>
<keyword evidence="2" id="KW-0378">Hydrolase</keyword>
<gene>
    <name evidence="2" type="ORF">ACFO1S_15070</name>
</gene>
<protein>
    <submittedName>
        <fullName evidence="2">Metal-dependent hydrolase</fullName>
    </submittedName>
</protein>
<name>A0ABV8SB26_9BACL</name>
<feature type="transmembrane region" description="Helical" evidence="1">
    <location>
        <begin position="133"/>
        <end position="156"/>
    </location>
</feature>
<evidence type="ECO:0000256" key="1">
    <source>
        <dbReference type="SAM" id="Phobius"/>
    </source>
</evidence>
<dbReference type="InterPro" id="IPR053170">
    <property type="entry name" value="Transcription_regulator"/>
</dbReference>
<feature type="transmembrane region" description="Helical" evidence="1">
    <location>
        <begin position="69"/>
        <end position="88"/>
    </location>
</feature>
<accession>A0ABV8SB26</accession>
<dbReference type="InterPro" id="IPR007404">
    <property type="entry name" value="YdjM-like"/>
</dbReference>
<evidence type="ECO:0000313" key="3">
    <source>
        <dbReference type="Proteomes" id="UP001595755"/>
    </source>
</evidence>
<dbReference type="GO" id="GO:0016787">
    <property type="term" value="F:hydrolase activity"/>
    <property type="evidence" value="ECO:0007669"/>
    <property type="project" value="UniProtKB-KW"/>
</dbReference>
<keyword evidence="1" id="KW-0472">Membrane</keyword>
<dbReference type="PANTHER" id="PTHR40031:SF1">
    <property type="entry name" value="MEMBRANE-BOUND METAL-DEPENDENT HYDROLASE"/>
    <property type="match status" value="1"/>
</dbReference>
<feature type="transmembrane region" description="Helical" evidence="1">
    <location>
        <begin position="28"/>
        <end position="48"/>
    </location>
</feature>
<dbReference type="PANTHER" id="PTHR40031">
    <property type="entry name" value="HYPOTHETICAL MEMBRANE SPANNING PROTEIN"/>
    <property type="match status" value="1"/>
</dbReference>
<feature type="transmembrane region" description="Helical" evidence="1">
    <location>
        <begin position="162"/>
        <end position="180"/>
    </location>
</feature>
<dbReference type="EMBL" id="JBHSED010000032">
    <property type="protein sequence ID" value="MFC4304751.1"/>
    <property type="molecule type" value="Genomic_DNA"/>
</dbReference>
<keyword evidence="1" id="KW-0812">Transmembrane</keyword>
<feature type="transmembrane region" description="Helical" evidence="1">
    <location>
        <begin position="94"/>
        <end position="112"/>
    </location>
</feature>
<keyword evidence="3" id="KW-1185">Reference proteome</keyword>
<proteinExistence type="predicted"/>
<keyword evidence="1" id="KW-1133">Transmembrane helix</keyword>